<evidence type="ECO:0000313" key="1">
    <source>
        <dbReference type="EMBL" id="VFR16793.1"/>
    </source>
</evidence>
<dbReference type="EMBL" id="CAADHY010000007">
    <property type="protein sequence ID" value="VFR16793.1"/>
    <property type="molecule type" value="Genomic_DNA"/>
</dbReference>
<protein>
    <submittedName>
        <fullName evidence="1">Uncharacterized protein</fullName>
    </submittedName>
</protein>
<accession>A0A484NT51</accession>
<organism evidence="1">
    <name type="scientific">plant metagenome</name>
    <dbReference type="NCBI Taxonomy" id="1297885"/>
    <lineage>
        <taxon>unclassified sequences</taxon>
        <taxon>metagenomes</taxon>
        <taxon>organismal metagenomes</taxon>
    </lineage>
</organism>
<gene>
    <name evidence="1" type="ORF">AMP9_3536</name>
</gene>
<sequence>MTDGGGGRHGLSGCHCRCSKGKYGVFLAVRSVEMSRDSSRPWYSSTSAADPAGEAMAPIIMRLVGAFVG</sequence>
<dbReference type="AlphaFoldDB" id="A0A484NT51"/>
<reference evidence="1" key="1">
    <citation type="submission" date="2019-03" db="EMBL/GenBank/DDBJ databases">
        <authorList>
            <person name="Danneels B."/>
        </authorList>
    </citation>
    <scope>NUCLEOTIDE SEQUENCE</scope>
</reference>
<name>A0A484NT51_9ZZZZ</name>
<proteinExistence type="predicted"/>